<dbReference type="Gene3D" id="3.40.50.150">
    <property type="entry name" value="Vaccinia Virus protein VP39"/>
    <property type="match status" value="1"/>
</dbReference>
<evidence type="ECO:0000313" key="2">
    <source>
        <dbReference type="Proteomes" id="UP000494216"/>
    </source>
</evidence>
<keyword evidence="2" id="KW-1185">Reference proteome</keyword>
<dbReference type="AlphaFoldDB" id="A0A8S0Y677"/>
<dbReference type="PANTHER" id="PTHR35276">
    <property type="entry name" value="S-ADENOSYL-L-METHIONINE-DEPENDENT METHYLTRANSFERASES SUPERFAMILY PROTEIN"/>
    <property type="match status" value="1"/>
</dbReference>
<keyword evidence="1" id="KW-0808">Transferase</keyword>
<dbReference type="Proteomes" id="UP000494216">
    <property type="component" value="Unassembled WGS sequence"/>
</dbReference>
<evidence type="ECO:0000313" key="1">
    <source>
        <dbReference type="EMBL" id="CAA9890653.1"/>
    </source>
</evidence>
<dbReference type="GO" id="GO:0008168">
    <property type="term" value="F:methyltransferase activity"/>
    <property type="evidence" value="ECO:0007669"/>
    <property type="project" value="UniProtKB-KW"/>
</dbReference>
<sequence>MPRISLVDIAHDLIRENLRSGDIAIDATAGNGHDTLFLAEQISPSGKVYSFDIQQAALEATHARFRQTKSHECLTLIHASHAEMSEKIPARHHGRIRACMFNLGYLPGGDKRLITRTESTLAALTSASQILSGQGIMTVIAYPGHAGGDQETIQVKNWCEQLSPEQFKISIIYGHEPKDSDPRLFLIRKLS</sequence>
<protein>
    <submittedName>
        <fullName evidence="1">Putative rRNA methylase</fullName>
    </submittedName>
</protein>
<dbReference type="SUPFAM" id="SSF53335">
    <property type="entry name" value="S-adenosyl-L-methionine-dependent methyltransferases"/>
    <property type="match status" value="1"/>
</dbReference>
<dbReference type="PANTHER" id="PTHR35276:SF1">
    <property type="entry name" value="TRNA (MNM(5)S(2)U34)-METHYLTRANSFERASE, CHLOROPLASTIC"/>
    <property type="match status" value="1"/>
</dbReference>
<organism evidence="1 2">
    <name type="scientific">Candidatus Methylobacter favarea</name>
    <dbReference type="NCBI Taxonomy" id="2707345"/>
    <lineage>
        <taxon>Bacteria</taxon>
        <taxon>Pseudomonadati</taxon>
        <taxon>Pseudomonadota</taxon>
        <taxon>Gammaproteobacteria</taxon>
        <taxon>Methylococcales</taxon>
        <taxon>Methylococcaceae</taxon>
        <taxon>Methylobacter</taxon>
    </lineage>
</organism>
<dbReference type="GO" id="GO:0032259">
    <property type="term" value="P:methylation"/>
    <property type="evidence" value="ECO:0007669"/>
    <property type="project" value="UniProtKB-KW"/>
</dbReference>
<keyword evidence="1" id="KW-0489">Methyltransferase</keyword>
<proteinExistence type="predicted"/>
<dbReference type="EMBL" id="CADCXN010000054">
    <property type="protein sequence ID" value="CAA9890653.1"/>
    <property type="molecule type" value="Genomic_DNA"/>
</dbReference>
<comment type="caution">
    <text evidence="1">The sequence shown here is derived from an EMBL/GenBank/DDBJ whole genome shotgun (WGS) entry which is preliminary data.</text>
</comment>
<dbReference type="InterPro" id="IPR010719">
    <property type="entry name" value="MnmM_MeTrfase"/>
</dbReference>
<reference evidence="1 2" key="1">
    <citation type="submission" date="2020-02" db="EMBL/GenBank/DDBJ databases">
        <authorList>
            <person name="Hogendoorn C."/>
        </authorList>
    </citation>
    <scope>NUCLEOTIDE SEQUENCE [LARGE SCALE GENOMIC DNA]</scope>
    <source>
        <strain evidence="1">METHB21</strain>
    </source>
</reference>
<gene>
    <name evidence="1" type="ORF">METHB2_260032</name>
</gene>
<name>A0A8S0Y677_9GAMM</name>
<dbReference type="RefSeq" id="WP_174625577.1">
    <property type="nucleotide sequence ID" value="NZ_CADCXN010000054.1"/>
</dbReference>
<dbReference type="Pfam" id="PF06962">
    <property type="entry name" value="rRNA_methylase"/>
    <property type="match status" value="1"/>
</dbReference>
<dbReference type="InterPro" id="IPR029063">
    <property type="entry name" value="SAM-dependent_MTases_sf"/>
</dbReference>
<accession>A0A8S0Y677</accession>